<accession>A0A6J5SJ17</accession>
<protein>
    <submittedName>
        <fullName evidence="1">Uncharacterized protein</fullName>
    </submittedName>
</protein>
<dbReference type="EMBL" id="LR797414">
    <property type="protein sequence ID" value="CAB4214289.1"/>
    <property type="molecule type" value="Genomic_DNA"/>
</dbReference>
<organism evidence="1">
    <name type="scientific">uncultured Caudovirales phage</name>
    <dbReference type="NCBI Taxonomy" id="2100421"/>
    <lineage>
        <taxon>Viruses</taxon>
        <taxon>Duplodnaviria</taxon>
        <taxon>Heunggongvirae</taxon>
        <taxon>Uroviricota</taxon>
        <taxon>Caudoviricetes</taxon>
        <taxon>Peduoviridae</taxon>
        <taxon>Maltschvirus</taxon>
        <taxon>Maltschvirus maltsch</taxon>
    </lineage>
</organism>
<proteinExistence type="predicted"/>
<name>A0A6J5SJ17_9CAUD</name>
<reference evidence="1" key="1">
    <citation type="submission" date="2020-05" db="EMBL/GenBank/DDBJ databases">
        <authorList>
            <person name="Chiriac C."/>
            <person name="Salcher M."/>
            <person name="Ghai R."/>
            <person name="Kavagutti S V."/>
        </authorList>
    </citation>
    <scope>NUCLEOTIDE SEQUENCE</scope>
</reference>
<sequence>MIVSPEIRKYNILIAKLLKAAPNSNEERQLAFLLAAHCSKMARRINKLEMAIDTIKHSQAVKRPITRQRKGFFLSLCQSMSKYRG</sequence>
<gene>
    <name evidence="1" type="ORF">UFOVP1454_32</name>
</gene>
<evidence type="ECO:0000313" key="1">
    <source>
        <dbReference type="EMBL" id="CAB4214289.1"/>
    </source>
</evidence>